<dbReference type="Proteomes" id="UP001207468">
    <property type="component" value="Unassembled WGS sequence"/>
</dbReference>
<gene>
    <name evidence="1" type="ORF">F5148DRAFT_501732</name>
</gene>
<reference evidence="1" key="1">
    <citation type="submission" date="2021-03" db="EMBL/GenBank/DDBJ databases">
        <title>Evolutionary priming and transition to the ectomycorrhizal habit in an iconic lineage of mushroom-forming fungi: is preadaptation a requirement?</title>
        <authorList>
            <consortium name="DOE Joint Genome Institute"/>
            <person name="Looney B.P."/>
            <person name="Miyauchi S."/>
            <person name="Morin E."/>
            <person name="Drula E."/>
            <person name="Courty P.E."/>
            <person name="Chicoki N."/>
            <person name="Fauchery L."/>
            <person name="Kohler A."/>
            <person name="Kuo A."/>
            <person name="LaButti K."/>
            <person name="Pangilinan J."/>
            <person name="Lipzen A."/>
            <person name="Riley R."/>
            <person name="Andreopoulos W."/>
            <person name="He G."/>
            <person name="Johnson J."/>
            <person name="Barry K.W."/>
            <person name="Grigoriev I.V."/>
            <person name="Nagy L."/>
            <person name="Hibbett D."/>
            <person name="Henrissat B."/>
            <person name="Matheny P.B."/>
            <person name="Labbe J."/>
            <person name="Martin A.F."/>
        </authorList>
    </citation>
    <scope>NUCLEOTIDE SEQUENCE</scope>
    <source>
        <strain evidence="1">BPL698</strain>
    </source>
</reference>
<proteinExistence type="predicted"/>
<sequence>MVKSLHSIPGWQETRALLSRVKLCACVFLFSLFLSFIICEFDTPYEGRTAPPTPLPRRIHHLANTRRTTAITFARAFSRQPTHTKANGLAQRHSPTFIILPSTHAVPSRGPSRQIDPPHEGQMAPPNATPLPPPSRQHTPRDRDRLCERRPNQRPALGKKSRLRCVQPRPRPRNGTSSHRECSRAR</sequence>
<organism evidence="1 2">
    <name type="scientific">Russula earlei</name>
    <dbReference type="NCBI Taxonomy" id="71964"/>
    <lineage>
        <taxon>Eukaryota</taxon>
        <taxon>Fungi</taxon>
        <taxon>Dikarya</taxon>
        <taxon>Basidiomycota</taxon>
        <taxon>Agaricomycotina</taxon>
        <taxon>Agaricomycetes</taxon>
        <taxon>Russulales</taxon>
        <taxon>Russulaceae</taxon>
        <taxon>Russula</taxon>
    </lineage>
</organism>
<evidence type="ECO:0000313" key="1">
    <source>
        <dbReference type="EMBL" id="KAI9452506.1"/>
    </source>
</evidence>
<accession>A0ACC0TX65</accession>
<dbReference type="EMBL" id="JAGFNK010000334">
    <property type="protein sequence ID" value="KAI9452506.1"/>
    <property type="molecule type" value="Genomic_DNA"/>
</dbReference>
<keyword evidence="2" id="KW-1185">Reference proteome</keyword>
<name>A0ACC0TX65_9AGAM</name>
<comment type="caution">
    <text evidence="1">The sequence shown here is derived from an EMBL/GenBank/DDBJ whole genome shotgun (WGS) entry which is preliminary data.</text>
</comment>
<evidence type="ECO:0000313" key="2">
    <source>
        <dbReference type="Proteomes" id="UP001207468"/>
    </source>
</evidence>
<protein>
    <submittedName>
        <fullName evidence="1">Uncharacterized protein</fullName>
    </submittedName>
</protein>